<keyword evidence="1" id="KW-0067">ATP-binding</keyword>
<reference evidence="7" key="2">
    <citation type="submission" date="2019-02" db="EMBL/GenBank/DDBJ databases">
        <title>FDA dAtabase for Regulatory Grade micrObial Sequences (FDA-ARGOS): Supporting development and validation of Infectious Disease Dx tests.</title>
        <authorList>
            <person name="Duncan R."/>
            <person name="Fisher C."/>
            <person name="Tallon L."/>
            <person name="Sadzewicz L."/>
            <person name="Sengamalay N."/>
            <person name="Ott S."/>
            <person name="Godinez A."/>
            <person name="Nagaraj S."/>
            <person name="Vavikolanu K."/>
            <person name="Vyas G."/>
            <person name="Nadendla S."/>
            <person name="Aluvathingal J."/>
            <person name="Sichtig H."/>
        </authorList>
    </citation>
    <scope>NUCLEOTIDE SEQUENCE [LARGE SCALE GENOMIC DNA]</scope>
    <source>
        <strain evidence="7">FDAARGOS_360</strain>
    </source>
</reference>
<dbReference type="GO" id="GO:0010906">
    <property type="term" value="P:regulation of glucose metabolic process"/>
    <property type="evidence" value="ECO:0007669"/>
    <property type="project" value="TreeGrafter"/>
</dbReference>
<dbReference type="Gene3D" id="3.30.565.10">
    <property type="entry name" value="Histidine kinase-like ATPase, C-terminal domain"/>
    <property type="match status" value="1"/>
</dbReference>
<evidence type="ECO:0000256" key="2">
    <source>
        <dbReference type="SAM" id="MobiDB-lite"/>
    </source>
</evidence>
<dbReference type="Proteomes" id="UP000318447">
    <property type="component" value="Unassembled WGS sequence"/>
</dbReference>
<dbReference type="GO" id="GO:0005524">
    <property type="term" value="F:ATP binding"/>
    <property type="evidence" value="ECO:0007669"/>
    <property type="project" value="UniProtKB-UniRule"/>
</dbReference>
<dbReference type="EMBL" id="RHLC01000004">
    <property type="protein sequence ID" value="TPP40277.1"/>
    <property type="molecule type" value="Genomic_DNA"/>
</dbReference>
<proteinExistence type="inferred from homology"/>
<accession>A0A504X5D7</accession>
<dbReference type="EMBL" id="RHLD01000015">
    <property type="protein sequence ID" value="TPP46729.1"/>
    <property type="molecule type" value="Genomic_DNA"/>
</dbReference>
<dbReference type="AlphaFoldDB" id="A0A504X5D7"/>
<dbReference type="Proteomes" id="UP000318821">
    <property type="component" value="Unassembled WGS sequence"/>
</dbReference>
<sequence length="587" mass="66087">MSFSRRPHCHSTALQHYLAVPQTPLDLPALSKLPAQPVENGVVHQIVREMAIRTSRCYQSFSDPIIQKTMRKPNVDRLWWVKSYVLREFNYCVALHRGLEQCPRQGIFDSSAEICFERHEYGSSPSLFPRLRNTDNDSLIYEPVQTYSSSDSVSSCAPRDAEDDTISAGAPSSTSTSAPSTFRPLGLLSNPAMTRDEIEAAFSTWDRGKATMPLTLALKVLRPCQSLLDVMVNEAAIRSDELNGWFIRFCRRRVAWRVLHEHLLYLTHPADTQQVISSDTDVVEVLQRAGIAVVEIFSSLVDNGSVLSLEIHLEEDKRILTRVPCGTLVSSSTSPLSCPADLPETRPTPAPSRGIYSVEGHLTYIFREVLKNACAATLKLRPDIDVLVRYASDDTWVVVEFVDQAGGIHPQHFKNIWKFGWTTSEHYESHLGGFGVGLPTSKVYMGMWGGSIDVYSTLGVETTVRVRFPKAPVEVLVPESTTAAAGAVDEMEKEHKSICWRPKNALIECVVMTKCFQEKESVEDCIGANDCFLERRNWTLCKMNAVNPRYRLRGNPYDLATEDQKKIEARNERIRQRELEEEGIFTK</sequence>
<evidence type="ECO:0000313" key="5">
    <source>
        <dbReference type="EMBL" id="TPP46729.1"/>
    </source>
</evidence>
<comment type="subcellular location">
    <subcellularLocation>
        <location evidence="1">Mitochondrion matrix</location>
    </subcellularLocation>
</comment>
<dbReference type="Pfam" id="PF02518">
    <property type="entry name" value="HATPase_c"/>
    <property type="match status" value="1"/>
</dbReference>
<dbReference type="SMART" id="SM00387">
    <property type="entry name" value="HATPase_c"/>
    <property type="match status" value="1"/>
</dbReference>
<feature type="domain" description="Histidine kinase/HSP90-like ATPase" evidence="3">
    <location>
        <begin position="357"/>
        <end position="472"/>
    </location>
</feature>
<dbReference type="VEuPathDB" id="TriTrypDB:LdCL_340046600"/>
<dbReference type="SUPFAM" id="SSF55874">
    <property type="entry name" value="ATPase domain of HSP90 chaperone/DNA topoisomerase II/histidine kinase"/>
    <property type="match status" value="1"/>
</dbReference>
<dbReference type="InterPro" id="IPR036890">
    <property type="entry name" value="HATPase_C_sf"/>
</dbReference>
<dbReference type="CDD" id="cd16929">
    <property type="entry name" value="HATPase_PDK-like"/>
    <property type="match status" value="1"/>
</dbReference>
<dbReference type="Pfam" id="PF10203">
    <property type="entry name" value="Pet191_N"/>
    <property type="match status" value="1"/>
</dbReference>
<keyword evidence="1" id="KW-0496">Mitochondrion</keyword>
<dbReference type="GO" id="GO:0004740">
    <property type="term" value="F:pyruvate dehydrogenase (acetyl-transferring) kinase activity"/>
    <property type="evidence" value="ECO:0007669"/>
    <property type="project" value="TreeGrafter"/>
</dbReference>
<evidence type="ECO:0000313" key="4">
    <source>
        <dbReference type="EMBL" id="TPP40277.1"/>
    </source>
</evidence>
<dbReference type="VEuPathDB" id="TriTrypDB:LdBPK_343710.1"/>
<name>A0A504X5D7_LEIDO</name>
<dbReference type="FunFam" id="3.30.565.10:FF:000163">
    <property type="entry name" value="Histidine kinase"/>
    <property type="match status" value="1"/>
</dbReference>
<dbReference type="InterPro" id="IPR018793">
    <property type="entry name" value="Cyt_c_oxidase_assmbl_Pet191"/>
</dbReference>
<comment type="similarity">
    <text evidence="1">Belongs to the PDK/BCKDK protein kinase family.</text>
</comment>
<comment type="caution">
    <text evidence="4">The sequence shown here is derived from an EMBL/GenBank/DDBJ whole genome shotgun (WGS) entry which is preliminary data.</text>
</comment>
<dbReference type="VEuPathDB" id="TriTrypDB:LdBPK_343720.1"/>
<dbReference type="GO" id="GO:0005759">
    <property type="term" value="C:mitochondrial matrix"/>
    <property type="evidence" value="ECO:0007669"/>
    <property type="project" value="UniProtKB-SubCell"/>
</dbReference>
<dbReference type="InterPro" id="IPR003594">
    <property type="entry name" value="HATPase_dom"/>
</dbReference>
<evidence type="ECO:0000313" key="6">
    <source>
        <dbReference type="Proteomes" id="UP000318447"/>
    </source>
</evidence>
<dbReference type="VEuPathDB" id="TriTrypDB:LdCL_340046500"/>
<keyword evidence="1" id="KW-0547">Nucleotide-binding</keyword>
<feature type="region of interest" description="Disordered" evidence="2">
    <location>
        <begin position="149"/>
        <end position="182"/>
    </location>
</feature>
<organism evidence="4 6">
    <name type="scientific">Leishmania donovani</name>
    <dbReference type="NCBI Taxonomy" id="5661"/>
    <lineage>
        <taxon>Eukaryota</taxon>
        <taxon>Discoba</taxon>
        <taxon>Euglenozoa</taxon>
        <taxon>Kinetoplastea</taxon>
        <taxon>Metakinetoplastina</taxon>
        <taxon>Trypanosomatida</taxon>
        <taxon>Trypanosomatidae</taxon>
        <taxon>Leishmaniinae</taxon>
        <taxon>Leishmania</taxon>
    </lineage>
</organism>
<reference evidence="6" key="3">
    <citation type="submission" date="2019-02" db="EMBL/GenBank/DDBJ databases">
        <title>FDA dAtabase for Regulatory Grade micrObial Sequences (FDA-ARGOS): Supporting development and validation of Infectious Disease Dx tests.</title>
        <authorList>
            <person name="Duncan R."/>
            <person name="Fisher C."/>
            <person name="Tallon L."/>
            <person name="Sadzewicz L."/>
            <person name="Sengamalay N."/>
            <person name="Ott S."/>
            <person name="Godinez A."/>
            <person name="Nagaraj S."/>
            <person name="Vavikolanu K."/>
            <person name="Nadendla S."/>
            <person name="Aluvathingal J."/>
            <person name="Sichtig H."/>
        </authorList>
    </citation>
    <scope>NUCLEOTIDE SEQUENCE [LARGE SCALE GENOMIC DNA]</scope>
    <source>
        <strain evidence="6">FDAARGOS_361</strain>
    </source>
</reference>
<evidence type="ECO:0000259" key="3">
    <source>
        <dbReference type="SMART" id="SM00387"/>
    </source>
</evidence>
<keyword evidence="1" id="KW-0808">Transferase</keyword>
<dbReference type="EC" id="2.7.11.-" evidence="1"/>
<evidence type="ECO:0000256" key="1">
    <source>
        <dbReference type="RuleBase" id="RU366032"/>
    </source>
</evidence>
<dbReference type="VEuPathDB" id="TriTrypDB:LDHU3_34.5990"/>
<feature type="compositionally biased region" description="Low complexity" evidence="2">
    <location>
        <begin position="167"/>
        <end position="181"/>
    </location>
</feature>
<dbReference type="PANTHER" id="PTHR11947">
    <property type="entry name" value="PYRUVATE DEHYDROGENASE KINASE"/>
    <property type="match status" value="1"/>
</dbReference>
<reference evidence="4" key="1">
    <citation type="submission" date="2019-02" db="EMBL/GenBank/DDBJ databases">
        <title>FDA dAtabase for Regulatory Grade micrObial Sequences (FDA-ARGOS): Supporting development and validation of Infectious Disease Dx tests.</title>
        <authorList>
            <person name="Duncan R."/>
            <person name="Fisher C."/>
            <person name="Tallon L.J."/>
            <person name="Sadzewicz L."/>
            <person name="Sengamalay N."/>
            <person name="Ott S."/>
            <person name="Godinez A."/>
            <person name="Nagaraj S."/>
            <person name="Nadendla S."/>
            <person name="Sichtig H."/>
        </authorList>
    </citation>
    <scope>NUCLEOTIDE SEQUENCE</scope>
    <source>
        <strain evidence="5">FDAARGOS_360</strain>
        <strain evidence="4">FDAARGOS_361</strain>
    </source>
</reference>
<gene>
    <name evidence="5" type="ORF">CGC20_20645</name>
    <name evidence="4" type="ORF">CGC21_27155</name>
</gene>
<evidence type="ECO:0000313" key="7">
    <source>
        <dbReference type="Proteomes" id="UP000318821"/>
    </source>
</evidence>
<protein>
    <recommendedName>
        <fullName evidence="1">Protein-serine/threonine kinase</fullName>
        <ecNumber evidence="1">2.7.11.-</ecNumber>
    </recommendedName>
</protein>
<keyword evidence="1" id="KW-0418">Kinase</keyword>
<dbReference type="VEuPathDB" id="TriTrypDB:LDHU3_34.5980"/>
<dbReference type="PANTHER" id="PTHR11947:SF19">
    <property type="entry name" value="PROTEIN-SERINE_THREONINE KINASE"/>
    <property type="match status" value="1"/>
</dbReference>
<dbReference type="InterPro" id="IPR039028">
    <property type="entry name" value="BCKD/PDK"/>
</dbReference>